<dbReference type="GO" id="GO:0046656">
    <property type="term" value="P:folic acid biosynthetic process"/>
    <property type="evidence" value="ECO:0007669"/>
    <property type="project" value="UniProtKB-KW"/>
</dbReference>
<feature type="domain" description="Pterin-binding" evidence="10">
    <location>
        <begin position="26"/>
        <end position="279"/>
    </location>
</feature>
<dbReference type="SUPFAM" id="SSF51717">
    <property type="entry name" value="Dihydropteroate synthetase-like"/>
    <property type="match status" value="1"/>
</dbReference>
<name>A0A0W0X4W8_9GAMM</name>
<comment type="caution">
    <text evidence="11">The sequence shown here is derived from an EMBL/GenBank/DDBJ whole genome shotgun (WGS) entry which is preliminary data.</text>
</comment>
<organism evidence="11 12">
    <name type="scientific">Legionella oakridgensis</name>
    <dbReference type="NCBI Taxonomy" id="29423"/>
    <lineage>
        <taxon>Bacteria</taxon>
        <taxon>Pseudomonadati</taxon>
        <taxon>Pseudomonadota</taxon>
        <taxon>Gammaproteobacteria</taxon>
        <taxon>Legionellales</taxon>
        <taxon>Legionellaceae</taxon>
        <taxon>Legionella</taxon>
    </lineage>
</organism>
<evidence type="ECO:0000256" key="1">
    <source>
        <dbReference type="ARBA" id="ARBA00000012"/>
    </source>
</evidence>
<evidence type="ECO:0000256" key="5">
    <source>
        <dbReference type="ARBA" id="ARBA00022679"/>
    </source>
</evidence>
<accession>A0A0W0X4W8</accession>
<evidence type="ECO:0000256" key="6">
    <source>
        <dbReference type="ARBA" id="ARBA00022723"/>
    </source>
</evidence>
<dbReference type="EC" id="2.5.1.15" evidence="4 9"/>
<comment type="similarity">
    <text evidence="9">Belongs to the DHPS family.</text>
</comment>
<dbReference type="GO" id="GO:0005829">
    <property type="term" value="C:cytosol"/>
    <property type="evidence" value="ECO:0007669"/>
    <property type="project" value="TreeGrafter"/>
</dbReference>
<dbReference type="UniPathway" id="UPA00077">
    <property type="reaction ID" value="UER00156"/>
</dbReference>
<dbReference type="InterPro" id="IPR000489">
    <property type="entry name" value="Pterin-binding_dom"/>
</dbReference>
<dbReference type="InterPro" id="IPR011005">
    <property type="entry name" value="Dihydropteroate_synth-like_sf"/>
</dbReference>
<sequence length="289" mass="31727">MNSQQFEQWCRGQVHLPAAPAYLHKPLIMAILNVTPDSFSDGGQFIGTNQAFRHAMTMIEQGADIIDIGGESSRPGAEAISEDEELARVIPVIERIRAESDVCISIDTCKATVMREAVLTGASLINDITALRGINALTTAVRLKVPVCLMHMHGTPKSMQHAPVYHQPILAEINEFFQQRIDACLQAGMAREHILLDPGFGFGKSVQHNMYLIKQLSAFRKHQQPLLLGVSRKSTIGAVLNKPIAERLIGGIAIAIVAALQGISIIRTHDVEETRQALEMLDTIQKARE</sequence>
<dbReference type="GO" id="GO:0046654">
    <property type="term" value="P:tetrahydrofolate biosynthetic process"/>
    <property type="evidence" value="ECO:0007669"/>
    <property type="project" value="UniProtKB-UniPathway"/>
</dbReference>
<evidence type="ECO:0000256" key="7">
    <source>
        <dbReference type="ARBA" id="ARBA00022842"/>
    </source>
</evidence>
<dbReference type="AlphaFoldDB" id="A0A0W0X4W8"/>
<protein>
    <recommendedName>
        <fullName evidence="4 9">Dihydropteroate synthase</fullName>
        <shortName evidence="9">DHPS</shortName>
        <ecNumber evidence="4 9">2.5.1.15</ecNumber>
    </recommendedName>
    <alternativeName>
        <fullName evidence="9">Dihydropteroate pyrophosphorylase</fullName>
    </alternativeName>
</protein>
<evidence type="ECO:0000313" key="11">
    <source>
        <dbReference type="EMBL" id="KTD39544.1"/>
    </source>
</evidence>
<keyword evidence="8 9" id="KW-0289">Folate biosynthesis</keyword>
<dbReference type="InterPro" id="IPR006390">
    <property type="entry name" value="DHP_synth_dom"/>
</dbReference>
<comment type="pathway">
    <text evidence="3 9">Cofactor biosynthesis; tetrahydrofolate biosynthesis; 7,8-dihydrofolate from 2-amino-4-hydroxy-6-hydroxymethyl-7,8-dihydropteridine diphosphate and 4-aminobenzoate: step 1/2.</text>
</comment>
<dbReference type="Gene3D" id="3.20.20.20">
    <property type="entry name" value="Dihydropteroate synthase-like"/>
    <property type="match status" value="1"/>
</dbReference>
<dbReference type="PROSITE" id="PS00793">
    <property type="entry name" value="DHPS_2"/>
    <property type="match status" value="1"/>
</dbReference>
<dbReference type="PATRIC" id="fig|29423.5.peg.1020"/>
<dbReference type="CDD" id="cd00739">
    <property type="entry name" value="DHPS"/>
    <property type="match status" value="1"/>
</dbReference>
<dbReference type="Proteomes" id="UP000054858">
    <property type="component" value="Unassembled WGS sequence"/>
</dbReference>
<dbReference type="GO" id="GO:0004156">
    <property type="term" value="F:dihydropteroate synthase activity"/>
    <property type="evidence" value="ECO:0007669"/>
    <property type="project" value="UniProtKB-EC"/>
</dbReference>
<reference evidence="11 12" key="1">
    <citation type="submission" date="2015-11" db="EMBL/GenBank/DDBJ databases">
        <title>Genomic analysis of 38 Legionella species identifies large and diverse effector repertoires.</title>
        <authorList>
            <person name="Burstein D."/>
            <person name="Amaro F."/>
            <person name="Zusman T."/>
            <person name="Lifshitz Z."/>
            <person name="Cohen O."/>
            <person name="Gilbert J.A."/>
            <person name="Pupko T."/>
            <person name="Shuman H.A."/>
            <person name="Segal G."/>
        </authorList>
    </citation>
    <scope>NUCLEOTIDE SEQUENCE [LARGE SCALE GENOMIC DNA]</scope>
    <source>
        <strain evidence="11 12">Oak Ridge-10</strain>
    </source>
</reference>
<gene>
    <name evidence="11" type="primary">folP</name>
    <name evidence="11" type="ORF">Loak_0970</name>
</gene>
<dbReference type="PANTHER" id="PTHR20941">
    <property type="entry name" value="FOLATE SYNTHESIS PROTEINS"/>
    <property type="match status" value="1"/>
</dbReference>
<comment type="cofactor">
    <cofactor evidence="2 9">
        <name>Mg(2+)</name>
        <dbReference type="ChEBI" id="CHEBI:18420"/>
    </cofactor>
</comment>
<evidence type="ECO:0000256" key="3">
    <source>
        <dbReference type="ARBA" id="ARBA00004763"/>
    </source>
</evidence>
<keyword evidence="5 9" id="KW-0808">Transferase</keyword>
<dbReference type="PROSITE" id="PS00792">
    <property type="entry name" value="DHPS_1"/>
    <property type="match status" value="1"/>
</dbReference>
<dbReference type="PANTHER" id="PTHR20941:SF1">
    <property type="entry name" value="FOLIC ACID SYNTHESIS PROTEIN FOL1"/>
    <property type="match status" value="1"/>
</dbReference>
<dbReference type="EMBL" id="LNYP01000019">
    <property type="protein sequence ID" value="KTD39544.1"/>
    <property type="molecule type" value="Genomic_DNA"/>
</dbReference>
<dbReference type="GO" id="GO:0046872">
    <property type="term" value="F:metal ion binding"/>
    <property type="evidence" value="ECO:0007669"/>
    <property type="project" value="UniProtKB-KW"/>
</dbReference>
<keyword evidence="6 9" id="KW-0479">Metal-binding</keyword>
<comment type="catalytic activity">
    <reaction evidence="1">
        <text>(7,8-dihydropterin-6-yl)methyl diphosphate + 4-aminobenzoate = 7,8-dihydropteroate + diphosphate</text>
        <dbReference type="Rhea" id="RHEA:19949"/>
        <dbReference type="ChEBI" id="CHEBI:17836"/>
        <dbReference type="ChEBI" id="CHEBI:17839"/>
        <dbReference type="ChEBI" id="CHEBI:33019"/>
        <dbReference type="ChEBI" id="CHEBI:72950"/>
        <dbReference type="EC" id="2.5.1.15"/>
    </reaction>
</comment>
<dbReference type="RefSeq" id="WP_025386586.1">
    <property type="nucleotide sequence ID" value="NZ_LCUA01000007.1"/>
</dbReference>
<evidence type="ECO:0000256" key="8">
    <source>
        <dbReference type="ARBA" id="ARBA00022909"/>
    </source>
</evidence>
<comment type="function">
    <text evidence="9">Catalyzes the condensation of para-aminobenzoate (pABA) with 6-hydroxymethyl-7,8-dihydropterin diphosphate (DHPt-PP) to form 7,8-dihydropteroate (H2Pte), the immediate precursor of folate derivatives.</text>
</comment>
<evidence type="ECO:0000256" key="9">
    <source>
        <dbReference type="RuleBase" id="RU361205"/>
    </source>
</evidence>
<evidence type="ECO:0000259" key="10">
    <source>
        <dbReference type="PROSITE" id="PS50972"/>
    </source>
</evidence>
<dbReference type="NCBIfam" id="TIGR01496">
    <property type="entry name" value="DHPS"/>
    <property type="match status" value="1"/>
</dbReference>
<dbReference type="PROSITE" id="PS50972">
    <property type="entry name" value="PTERIN_BINDING"/>
    <property type="match status" value="1"/>
</dbReference>
<evidence type="ECO:0000313" key="12">
    <source>
        <dbReference type="Proteomes" id="UP000054858"/>
    </source>
</evidence>
<proteinExistence type="inferred from homology"/>
<evidence type="ECO:0000256" key="2">
    <source>
        <dbReference type="ARBA" id="ARBA00001946"/>
    </source>
</evidence>
<dbReference type="Pfam" id="PF00809">
    <property type="entry name" value="Pterin_bind"/>
    <property type="match status" value="1"/>
</dbReference>
<evidence type="ECO:0000256" key="4">
    <source>
        <dbReference type="ARBA" id="ARBA00012458"/>
    </source>
</evidence>
<keyword evidence="7 9" id="KW-0460">Magnesium</keyword>
<dbReference type="InterPro" id="IPR045031">
    <property type="entry name" value="DHP_synth-like"/>
</dbReference>